<proteinExistence type="predicted"/>
<dbReference type="Proteomes" id="UP000004030">
    <property type="component" value="Unassembled WGS sequence"/>
</dbReference>
<evidence type="ECO:0000313" key="3">
    <source>
        <dbReference type="Proteomes" id="UP000004030"/>
    </source>
</evidence>
<keyword evidence="3" id="KW-1185">Reference proteome</keyword>
<protein>
    <submittedName>
        <fullName evidence="2">Uncharacterized protein</fullName>
    </submittedName>
</protein>
<organism evidence="2 3">
    <name type="scientific">Novosphingobium pentaromativorans US6-1</name>
    <dbReference type="NCBI Taxonomy" id="1088721"/>
    <lineage>
        <taxon>Bacteria</taxon>
        <taxon>Pseudomonadati</taxon>
        <taxon>Pseudomonadota</taxon>
        <taxon>Alphaproteobacteria</taxon>
        <taxon>Sphingomonadales</taxon>
        <taxon>Sphingomonadaceae</taxon>
        <taxon>Novosphingobium</taxon>
    </lineage>
</organism>
<comment type="caution">
    <text evidence="2">The sequence shown here is derived from an EMBL/GenBank/DDBJ whole genome shotgun (WGS) entry which is preliminary data.</text>
</comment>
<name>G6EFX1_9SPHN</name>
<accession>G6EFX1</accession>
<evidence type="ECO:0000313" key="2">
    <source>
        <dbReference type="EMBL" id="EHJ59660.1"/>
    </source>
</evidence>
<evidence type="ECO:0000256" key="1">
    <source>
        <dbReference type="SAM" id="MobiDB-lite"/>
    </source>
</evidence>
<reference evidence="2 3" key="1">
    <citation type="journal article" date="2012" name="J. Bacteriol.">
        <title>Genome sequence of benzo(a)pyrene-degrading bacterium Novosphingobium pentaromativorans US6-1.</title>
        <authorList>
            <person name="Luo Y.R."/>
            <person name="Kang S.G."/>
            <person name="Kim S.J."/>
            <person name="Kim M.R."/>
            <person name="Li N."/>
            <person name="Lee J.H."/>
            <person name="Kwon K.K."/>
        </authorList>
    </citation>
    <scope>NUCLEOTIDE SEQUENCE [LARGE SCALE GENOMIC DNA]</scope>
    <source>
        <strain evidence="2 3">US6-1</strain>
    </source>
</reference>
<sequence length="235" mass="25284">MPPLPGHAGSFLWGRGQGMGNSRIETSCLIRTEHGTHGEDMLKSCLLQLAHGHMRLVNGFLHCRAIGMLALHSLRKLRIGLSQPPVEQLSPFRKIMLDPINLRFLPWIQIEFFMKNGMQPALVIIACTQLLSEQQGRQRGQESKDEGKKIAAQASHGHEASKCEGAAAGRPRSGSSCTDCVPGKASPPQSPISPATAQPRTIPRRATNRSRAAVSPAMTDPSIASSLSGTGSSRN</sequence>
<feature type="region of interest" description="Disordered" evidence="1">
    <location>
        <begin position="136"/>
        <end position="235"/>
    </location>
</feature>
<feature type="compositionally biased region" description="Low complexity" evidence="1">
    <location>
        <begin position="222"/>
        <end position="235"/>
    </location>
</feature>
<dbReference type="AlphaFoldDB" id="G6EFX1"/>
<dbReference type="EMBL" id="AGFM01000054">
    <property type="protein sequence ID" value="EHJ59660.1"/>
    <property type="molecule type" value="Genomic_DNA"/>
</dbReference>
<feature type="compositionally biased region" description="Basic and acidic residues" evidence="1">
    <location>
        <begin position="139"/>
        <end position="149"/>
    </location>
</feature>
<gene>
    <name evidence="2" type="ORF">NSU_3242</name>
</gene>